<evidence type="ECO:0000256" key="4">
    <source>
        <dbReference type="ARBA" id="ARBA00022741"/>
    </source>
</evidence>
<dbReference type="Proteomes" id="UP001146793">
    <property type="component" value="Unassembled WGS sequence"/>
</dbReference>
<accession>A0AAV8A8Q6</accession>
<dbReference type="InterPro" id="IPR043129">
    <property type="entry name" value="ATPase_NBD"/>
</dbReference>
<keyword evidence="6" id="KW-0067">ATP-binding</keyword>
<comment type="subcellular location">
    <subcellularLocation>
        <location evidence="1">Cytoplasm</location>
        <location evidence="1">Cytoskeleton</location>
    </subcellularLocation>
</comment>
<comment type="caution">
    <text evidence="10">The sequence shown here is derived from an EMBL/GenBank/DDBJ whole genome shotgun (WGS) entry which is preliminary data.</text>
</comment>
<dbReference type="PROSITE" id="PS00432">
    <property type="entry name" value="ACTINS_2"/>
    <property type="match status" value="1"/>
</dbReference>
<evidence type="ECO:0000256" key="9">
    <source>
        <dbReference type="RuleBase" id="RU000487"/>
    </source>
</evidence>
<dbReference type="PANTHER" id="PTHR11937">
    <property type="entry name" value="ACTIN"/>
    <property type="match status" value="1"/>
</dbReference>
<evidence type="ECO:0000313" key="11">
    <source>
        <dbReference type="Proteomes" id="UP001146793"/>
    </source>
</evidence>
<dbReference type="SUPFAM" id="SSF53067">
    <property type="entry name" value="Actin-like ATPase domain"/>
    <property type="match status" value="2"/>
</dbReference>
<dbReference type="GO" id="GO:0016787">
    <property type="term" value="F:hydrolase activity"/>
    <property type="evidence" value="ECO:0007669"/>
    <property type="project" value="UniProtKB-KW"/>
</dbReference>
<dbReference type="InterPro" id="IPR004000">
    <property type="entry name" value="Actin"/>
</dbReference>
<keyword evidence="4" id="KW-0547">Nucleotide-binding</keyword>
<protein>
    <submittedName>
        <fullName evidence="10">Actin</fullName>
    </submittedName>
</protein>
<dbReference type="Gene3D" id="3.90.640.10">
    <property type="entry name" value="Actin, Chain A, domain 4"/>
    <property type="match status" value="1"/>
</dbReference>
<dbReference type="AlphaFoldDB" id="A0AAV8A8Q6"/>
<dbReference type="FunFam" id="3.30.420.40:FF:000218">
    <property type="entry name" value="actin, alpha sarcomeric/skeletal-like"/>
    <property type="match status" value="1"/>
</dbReference>
<evidence type="ECO:0000256" key="5">
    <source>
        <dbReference type="ARBA" id="ARBA00022801"/>
    </source>
</evidence>
<keyword evidence="5" id="KW-0378">Hydrolase</keyword>
<dbReference type="Gene3D" id="3.30.420.40">
    <property type="match status" value="2"/>
</dbReference>
<name>A0AAV8A8Q6_9EUKA</name>
<dbReference type="EMBL" id="JANTQA010000012">
    <property type="protein sequence ID" value="KAJ3449366.1"/>
    <property type="molecule type" value="Genomic_DNA"/>
</dbReference>
<evidence type="ECO:0000256" key="2">
    <source>
        <dbReference type="ARBA" id="ARBA00006752"/>
    </source>
</evidence>
<dbReference type="Pfam" id="PF00022">
    <property type="entry name" value="Actin"/>
    <property type="match status" value="1"/>
</dbReference>
<dbReference type="FunFam" id="2.30.36.70:FF:000001">
    <property type="entry name" value="Actin, alpha skeletal muscle"/>
    <property type="match status" value="1"/>
</dbReference>
<gene>
    <name evidence="10" type="ORF">M0812_05512</name>
</gene>
<dbReference type="FunFam" id="3.30.420.40:FF:000058">
    <property type="entry name" value="Putative actin-related protein 5"/>
    <property type="match status" value="1"/>
</dbReference>
<sequence length="376" mass="42559">MKKTKAIVIDNGSEYTKAGFSGEDQPRSVFLTIVGRPRHVGIMVGNDQKAIYVGDEAQSKRGILTIKYPIEHGIVCNWNDMEAIWEHVFKKELSVDPEEHPVLLSEPPLNPKANREMLTQMMFETFNTPSMSLVSQALLSLYETGRTTGYVINIGSSVTSCVPIKEGHVLSDASYRLDLGGRDLTRYLLKLLEEKGYCFSSSIPNRSLKEMKETLCYVSLDYEKELNKVSENNEPYEKKYELSSGIFLKLDRQRFGAPEPLFKPFLIGRQQAGIHKTTYNSINNCPKEIKNELFSNIVLSGGSSMFPGLDERLEMEITALAPQNTKVKIIAPPERKYLSWIGGSILATLSKFQEMWISKEEYEEYGPTIIQKKCIN</sequence>
<keyword evidence="7" id="KW-0206">Cytoskeleton</keyword>
<dbReference type="SMART" id="SM00268">
    <property type="entry name" value="ACTIN"/>
    <property type="match status" value="1"/>
</dbReference>
<evidence type="ECO:0000256" key="3">
    <source>
        <dbReference type="ARBA" id="ARBA00022490"/>
    </source>
</evidence>
<evidence type="ECO:0000313" key="10">
    <source>
        <dbReference type="EMBL" id="KAJ3449366.1"/>
    </source>
</evidence>
<comment type="catalytic activity">
    <reaction evidence="8">
        <text>ATP + H2O = ADP + phosphate + H(+)</text>
        <dbReference type="Rhea" id="RHEA:13065"/>
        <dbReference type="ChEBI" id="CHEBI:15377"/>
        <dbReference type="ChEBI" id="CHEBI:15378"/>
        <dbReference type="ChEBI" id="CHEBI:30616"/>
        <dbReference type="ChEBI" id="CHEBI:43474"/>
        <dbReference type="ChEBI" id="CHEBI:456216"/>
    </reaction>
</comment>
<dbReference type="PROSITE" id="PS00406">
    <property type="entry name" value="ACTINS_1"/>
    <property type="match status" value="1"/>
</dbReference>
<dbReference type="FunFam" id="3.30.420.40:FF:000291">
    <property type="entry name" value="Actin, alpha skeletal muscle"/>
    <property type="match status" value="1"/>
</dbReference>
<evidence type="ECO:0000256" key="8">
    <source>
        <dbReference type="ARBA" id="ARBA00049360"/>
    </source>
</evidence>
<evidence type="ECO:0000256" key="6">
    <source>
        <dbReference type="ARBA" id="ARBA00022840"/>
    </source>
</evidence>
<keyword evidence="3" id="KW-0963">Cytoplasm</keyword>
<evidence type="ECO:0000256" key="7">
    <source>
        <dbReference type="ARBA" id="ARBA00023212"/>
    </source>
</evidence>
<dbReference type="GO" id="GO:0005524">
    <property type="term" value="F:ATP binding"/>
    <property type="evidence" value="ECO:0007669"/>
    <property type="project" value="UniProtKB-KW"/>
</dbReference>
<dbReference type="GO" id="GO:0005856">
    <property type="term" value="C:cytoskeleton"/>
    <property type="evidence" value="ECO:0007669"/>
    <property type="project" value="UniProtKB-SubCell"/>
</dbReference>
<reference evidence="10" key="1">
    <citation type="submission" date="2022-08" db="EMBL/GenBank/DDBJ databases">
        <title>Novel sulphate-reducing endosymbionts in the free-living metamonad Anaeramoeba.</title>
        <authorList>
            <person name="Jerlstrom-Hultqvist J."/>
            <person name="Cepicka I."/>
            <person name="Gallot-Lavallee L."/>
            <person name="Salas-Leiva D."/>
            <person name="Curtis B.A."/>
            <person name="Zahonova K."/>
            <person name="Pipaliya S."/>
            <person name="Dacks J."/>
            <person name="Roger A.J."/>
        </authorList>
    </citation>
    <scope>NUCLEOTIDE SEQUENCE</scope>
    <source>
        <strain evidence="10">Busselton2</strain>
    </source>
</reference>
<comment type="similarity">
    <text evidence="2 9">Belongs to the actin family.</text>
</comment>
<organism evidence="10 11">
    <name type="scientific">Anaeramoeba flamelloides</name>
    <dbReference type="NCBI Taxonomy" id="1746091"/>
    <lineage>
        <taxon>Eukaryota</taxon>
        <taxon>Metamonada</taxon>
        <taxon>Anaeramoebidae</taxon>
        <taxon>Anaeramoeba</taxon>
    </lineage>
</organism>
<dbReference type="InterPro" id="IPR004001">
    <property type="entry name" value="Actin_CS"/>
</dbReference>
<evidence type="ECO:0000256" key="1">
    <source>
        <dbReference type="ARBA" id="ARBA00004245"/>
    </source>
</evidence>
<dbReference type="PRINTS" id="PR00190">
    <property type="entry name" value="ACTIN"/>
</dbReference>
<dbReference type="FunFam" id="3.90.640.10:FF:000007">
    <property type="entry name" value="Actin like 7B"/>
    <property type="match status" value="1"/>
</dbReference>
<proteinExistence type="inferred from homology"/>